<evidence type="ECO:0000313" key="2">
    <source>
        <dbReference type="Proteomes" id="UP001595817"/>
    </source>
</evidence>
<name>A0ABV8X871_9LACT</name>
<dbReference type="Proteomes" id="UP001595817">
    <property type="component" value="Unassembled WGS sequence"/>
</dbReference>
<dbReference type="EMBL" id="JBHSEC010000019">
    <property type="protein sequence ID" value="MFC4411204.1"/>
    <property type="molecule type" value="Genomic_DNA"/>
</dbReference>
<protein>
    <submittedName>
        <fullName evidence="1">Uncharacterized protein</fullName>
    </submittedName>
</protein>
<sequence>MMSKVKWAILIGFTVALLLFGSTLYSQYKPDPSLYGFPVPNLAVLTKEHNTGKNFEWSRASEENGIPFDYEMSLKLRGWKKGEREGAAVVYTKDQQVITLISQTDILNVLKTPLR</sequence>
<reference evidence="2" key="1">
    <citation type="journal article" date="2019" name="Int. J. Syst. Evol. Microbiol.">
        <title>The Global Catalogue of Microorganisms (GCM) 10K type strain sequencing project: providing services to taxonomists for standard genome sequencing and annotation.</title>
        <authorList>
            <consortium name="The Broad Institute Genomics Platform"/>
            <consortium name="The Broad Institute Genome Sequencing Center for Infectious Disease"/>
            <person name="Wu L."/>
            <person name="Ma J."/>
        </authorList>
    </citation>
    <scope>NUCLEOTIDE SEQUENCE [LARGE SCALE GENOMIC DNA]</scope>
    <source>
        <strain evidence="2">CCUG 59778</strain>
    </source>
</reference>
<accession>A0ABV8X871</accession>
<keyword evidence="2" id="KW-1185">Reference proteome</keyword>
<comment type="caution">
    <text evidence="1">The sequence shown here is derived from an EMBL/GenBank/DDBJ whole genome shotgun (WGS) entry which is preliminary data.</text>
</comment>
<dbReference type="RefSeq" id="WP_378155865.1">
    <property type="nucleotide sequence ID" value="NZ_JBHSEC010000019.1"/>
</dbReference>
<gene>
    <name evidence="1" type="ORF">ACFOZY_12310</name>
</gene>
<evidence type="ECO:0000313" key="1">
    <source>
        <dbReference type="EMBL" id="MFC4411204.1"/>
    </source>
</evidence>
<proteinExistence type="predicted"/>
<organism evidence="1 2">
    <name type="scientific">Chungangia koreensis</name>
    <dbReference type="NCBI Taxonomy" id="752657"/>
    <lineage>
        <taxon>Bacteria</taxon>
        <taxon>Bacillati</taxon>
        <taxon>Bacillota</taxon>
        <taxon>Bacilli</taxon>
        <taxon>Lactobacillales</taxon>
        <taxon>Chungangia</taxon>
    </lineage>
</organism>